<dbReference type="Gene3D" id="1.25.40.10">
    <property type="entry name" value="Tetratricopeptide repeat domain"/>
    <property type="match status" value="1"/>
</dbReference>
<keyword evidence="4" id="KW-1185">Reference proteome</keyword>
<dbReference type="RefSeq" id="WP_148595397.1">
    <property type="nucleotide sequence ID" value="NZ_CP042997.1"/>
</dbReference>
<gene>
    <name evidence="3" type="ORF">OJF2_41700</name>
</gene>
<evidence type="ECO:0000256" key="2">
    <source>
        <dbReference type="SAM" id="SignalP"/>
    </source>
</evidence>
<protein>
    <recommendedName>
        <fullName evidence="5">Tetratricopeptide repeat protein</fullName>
    </recommendedName>
</protein>
<dbReference type="InterPro" id="IPR011990">
    <property type="entry name" value="TPR-like_helical_dom_sf"/>
</dbReference>
<name>A0A5B9W5M6_9BACT</name>
<dbReference type="AlphaFoldDB" id="A0A5B9W5M6"/>
<keyword evidence="2" id="KW-0732">Signal</keyword>
<proteinExistence type="predicted"/>
<dbReference type="SUPFAM" id="SSF48452">
    <property type="entry name" value="TPR-like"/>
    <property type="match status" value="1"/>
</dbReference>
<sequence precursor="true">MNRPIWLGLGFAPLVALAAVATGCDYSSREPDVVSPGTFSPGRGPMPGTGRNTAAASPREAADRAAILDSSIELIRNSVLHPGGDNFGRATQQLNQYFEGTPGPSYRLESDARDFLAEQLPPEMLRDLESPMWSPRGDARHLEDCMLYSSVAGRIGGTGDDLERARRVFDWMVEQVQLVPAGWLGSRQLPQVPARPYDVLLRGMATESEGFWSERAWLFMELCRQLNIDVGLLTYTRGNVLKPRIQAGPGADQADSQQVIPWVCAALVDDKAYLFDARLGMAIPGPGGRGVATLADALADPSILERMDLPGQHSYGTSRASLISSPTKIGVLMDSSQGFFSPKMKLLQGELVGKNRTVLYRNPAQQRDHFAKVLGDRLGEVRLWSTPLQVEQELFRNPQFVDSTKQSLTFFSSDYPLIYARIKQLRGDLEGALGEYISFRLIKDVPLVSERNKAKSPQAQAGGRQEPIRTIPAEVQKGLDLYATHYMGLAQLERNNLGSARDMFEQVLTMAAEPDPTQPFYVAFRWGADANLGRVYEGLGDAPLAIRHYARANRSDPSWQRHGNLLRARDLVWRRPFAPGAGRPAAATVNAAAR</sequence>
<organism evidence="3 4">
    <name type="scientific">Aquisphaera giovannonii</name>
    <dbReference type="NCBI Taxonomy" id="406548"/>
    <lineage>
        <taxon>Bacteria</taxon>
        <taxon>Pseudomonadati</taxon>
        <taxon>Planctomycetota</taxon>
        <taxon>Planctomycetia</taxon>
        <taxon>Isosphaerales</taxon>
        <taxon>Isosphaeraceae</taxon>
        <taxon>Aquisphaera</taxon>
    </lineage>
</organism>
<dbReference type="KEGG" id="agv:OJF2_41700"/>
<accession>A0A5B9W5M6</accession>
<feature type="region of interest" description="Disordered" evidence="1">
    <location>
        <begin position="27"/>
        <end position="59"/>
    </location>
</feature>
<feature type="chain" id="PRO_5023054272" description="Tetratricopeptide repeat protein" evidence="2">
    <location>
        <begin position="19"/>
        <end position="594"/>
    </location>
</feature>
<reference evidence="3 4" key="1">
    <citation type="submission" date="2019-08" db="EMBL/GenBank/DDBJ databases">
        <title>Deep-cultivation of Planctomycetes and their phenomic and genomic characterization uncovers novel biology.</title>
        <authorList>
            <person name="Wiegand S."/>
            <person name="Jogler M."/>
            <person name="Boedeker C."/>
            <person name="Pinto D."/>
            <person name="Vollmers J."/>
            <person name="Rivas-Marin E."/>
            <person name="Kohn T."/>
            <person name="Peeters S.H."/>
            <person name="Heuer A."/>
            <person name="Rast P."/>
            <person name="Oberbeckmann S."/>
            <person name="Bunk B."/>
            <person name="Jeske O."/>
            <person name="Meyerdierks A."/>
            <person name="Storesund J.E."/>
            <person name="Kallscheuer N."/>
            <person name="Luecker S."/>
            <person name="Lage O.M."/>
            <person name="Pohl T."/>
            <person name="Merkel B.J."/>
            <person name="Hornburger P."/>
            <person name="Mueller R.-W."/>
            <person name="Bruemmer F."/>
            <person name="Labrenz M."/>
            <person name="Spormann A.M."/>
            <person name="Op den Camp H."/>
            <person name="Overmann J."/>
            <person name="Amann R."/>
            <person name="Jetten M.S.M."/>
            <person name="Mascher T."/>
            <person name="Medema M.H."/>
            <person name="Devos D.P."/>
            <person name="Kaster A.-K."/>
            <person name="Ovreas L."/>
            <person name="Rohde M."/>
            <person name="Galperin M.Y."/>
            <person name="Jogler C."/>
        </authorList>
    </citation>
    <scope>NUCLEOTIDE SEQUENCE [LARGE SCALE GENOMIC DNA]</scope>
    <source>
        <strain evidence="3 4">OJF2</strain>
    </source>
</reference>
<evidence type="ECO:0000256" key="1">
    <source>
        <dbReference type="SAM" id="MobiDB-lite"/>
    </source>
</evidence>
<evidence type="ECO:0000313" key="4">
    <source>
        <dbReference type="Proteomes" id="UP000324233"/>
    </source>
</evidence>
<dbReference type="EMBL" id="CP042997">
    <property type="protein sequence ID" value="QEH35617.1"/>
    <property type="molecule type" value="Genomic_DNA"/>
</dbReference>
<dbReference type="Proteomes" id="UP000324233">
    <property type="component" value="Chromosome"/>
</dbReference>
<evidence type="ECO:0000313" key="3">
    <source>
        <dbReference type="EMBL" id="QEH35617.1"/>
    </source>
</evidence>
<dbReference type="PROSITE" id="PS51257">
    <property type="entry name" value="PROKAR_LIPOPROTEIN"/>
    <property type="match status" value="1"/>
</dbReference>
<evidence type="ECO:0008006" key="5">
    <source>
        <dbReference type="Google" id="ProtNLM"/>
    </source>
</evidence>
<feature type="signal peptide" evidence="2">
    <location>
        <begin position="1"/>
        <end position="18"/>
    </location>
</feature>
<dbReference type="OrthoDB" id="212511at2"/>